<dbReference type="EMBL" id="CAJVPZ010027791">
    <property type="protein sequence ID" value="CAG8729426.1"/>
    <property type="molecule type" value="Genomic_DNA"/>
</dbReference>
<comment type="caution">
    <text evidence="2">The sequence shown here is derived from an EMBL/GenBank/DDBJ whole genome shotgun (WGS) entry which is preliminary data.</text>
</comment>
<reference evidence="2" key="1">
    <citation type="submission" date="2021-06" db="EMBL/GenBank/DDBJ databases">
        <authorList>
            <person name="Kallberg Y."/>
            <person name="Tangrot J."/>
            <person name="Rosling A."/>
        </authorList>
    </citation>
    <scope>NUCLEOTIDE SEQUENCE</scope>
    <source>
        <strain evidence="2">IN212</strain>
    </source>
</reference>
<dbReference type="AlphaFoldDB" id="A0A9N9NGL5"/>
<evidence type="ECO:0000313" key="2">
    <source>
        <dbReference type="EMBL" id="CAG8729426.1"/>
    </source>
</evidence>
<gene>
    <name evidence="2" type="ORF">RFULGI_LOCUS12014</name>
</gene>
<proteinExistence type="predicted"/>
<keyword evidence="1" id="KW-0175">Coiled coil</keyword>
<name>A0A9N9NGL5_9GLOM</name>
<protein>
    <submittedName>
        <fullName evidence="2">13700_t:CDS:1</fullName>
    </submittedName>
</protein>
<organism evidence="2 3">
    <name type="scientific">Racocetra fulgida</name>
    <dbReference type="NCBI Taxonomy" id="60492"/>
    <lineage>
        <taxon>Eukaryota</taxon>
        <taxon>Fungi</taxon>
        <taxon>Fungi incertae sedis</taxon>
        <taxon>Mucoromycota</taxon>
        <taxon>Glomeromycotina</taxon>
        <taxon>Glomeromycetes</taxon>
        <taxon>Diversisporales</taxon>
        <taxon>Gigasporaceae</taxon>
        <taxon>Racocetra</taxon>
    </lineage>
</organism>
<evidence type="ECO:0000313" key="3">
    <source>
        <dbReference type="Proteomes" id="UP000789396"/>
    </source>
</evidence>
<dbReference type="Proteomes" id="UP000789396">
    <property type="component" value="Unassembled WGS sequence"/>
</dbReference>
<keyword evidence="3" id="KW-1185">Reference proteome</keyword>
<sequence>MTLTRISRNEIPNVPLSKIDYERYKSKFPGSLKQDVSFSNQLKVHGQLRNIRDENNFTDEFFTAARIYTNKITIDVDNYSSLTDASDSVSETYTFDDEQSINSQQSRPSDNERLITNKAAEVQTAPIDNNGLQPVYKLWKNAKFVETENNALKVENYALKFELSTLKTKYIDLEKEVTNLKEKIAASNERKIFLESQGTKFKYTIKTLKDTIKGFEATIKDLRNNEINLKAQHKELLKELTLLKNKNEEAENRKKQLENKIKKIIEDRNQLINIINKLRKKGKELKNKYKKEKQEIQNKLDELEAERINKIVENSKGGCN</sequence>
<dbReference type="Gene3D" id="1.10.287.1490">
    <property type="match status" value="1"/>
</dbReference>
<evidence type="ECO:0000256" key="1">
    <source>
        <dbReference type="SAM" id="Coils"/>
    </source>
</evidence>
<dbReference type="OrthoDB" id="624345at2759"/>
<accession>A0A9N9NGL5</accession>
<feature type="coiled-coil region" evidence="1">
    <location>
        <begin position="163"/>
        <end position="313"/>
    </location>
</feature>